<keyword evidence="1" id="KW-0812">Transmembrane</keyword>
<feature type="transmembrane region" description="Helical" evidence="1">
    <location>
        <begin position="89"/>
        <end position="106"/>
    </location>
</feature>
<evidence type="ECO:0000256" key="1">
    <source>
        <dbReference type="SAM" id="Phobius"/>
    </source>
</evidence>
<proteinExistence type="predicted"/>
<organism evidence="2">
    <name type="scientific">uncultured Gemmatimonadota bacterium</name>
    <dbReference type="NCBI Taxonomy" id="203437"/>
    <lineage>
        <taxon>Bacteria</taxon>
        <taxon>Pseudomonadati</taxon>
        <taxon>Gemmatimonadota</taxon>
        <taxon>environmental samples</taxon>
    </lineage>
</organism>
<keyword evidence="1" id="KW-0472">Membrane</keyword>
<name>A0A6J4LR00_9BACT</name>
<evidence type="ECO:0000313" key="2">
    <source>
        <dbReference type="EMBL" id="CAA9339179.1"/>
    </source>
</evidence>
<dbReference type="AlphaFoldDB" id="A0A6J4LR00"/>
<sequence>MSDAINPSALQFDYAEPAGAAAQLSCAACSAPLSGVYHKINDKTTCSRCRAAVESEAGRGGFAKALAFGIGAAVAGFVVYYAIAKVTGYELSLISILVGFMVGRAVSEGSGGRGGKRYQALAMGLTYLSITATYIPMIMAQATGEVAGSGTAVLLAFSEVLALAMPFLMATENPITLLIIGFGLYQAWQMNARRQLDISGPYNVAPAVG</sequence>
<feature type="transmembrane region" description="Helical" evidence="1">
    <location>
        <begin position="160"/>
        <end position="185"/>
    </location>
</feature>
<keyword evidence="1" id="KW-1133">Transmembrane helix</keyword>
<gene>
    <name evidence="2" type="ORF">AVDCRST_MAG68-2862</name>
</gene>
<protein>
    <submittedName>
        <fullName evidence="2">Uncharacterized protein</fullName>
    </submittedName>
</protein>
<feature type="transmembrane region" description="Helical" evidence="1">
    <location>
        <begin position="65"/>
        <end position="83"/>
    </location>
</feature>
<reference evidence="2" key="1">
    <citation type="submission" date="2020-02" db="EMBL/GenBank/DDBJ databases">
        <authorList>
            <person name="Meier V. D."/>
        </authorList>
    </citation>
    <scope>NUCLEOTIDE SEQUENCE</scope>
    <source>
        <strain evidence="2">AVDCRST_MAG68</strain>
    </source>
</reference>
<dbReference type="EMBL" id="CADCTW010000135">
    <property type="protein sequence ID" value="CAA9339179.1"/>
    <property type="molecule type" value="Genomic_DNA"/>
</dbReference>
<accession>A0A6J4LR00</accession>
<feature type="transmembrane region" description="Helical" evidence="1">
    <location>
        <begin position="118"/>
        <end position="140"/>
    </location>
</feature>